<protein>
    <submittedName>
        <fullName evidence="1">Uncharacterized protein</fullName>
    </submittedName>
</protein>
<reference evidence="1 2" key="1">
    <citation type="submission" date="2018-01" db="EMBL/GenBank/DDBJ databases">
        <title>Whole genome analyses suggest that Burkholderia sensu lato contains two further novel genera in the rhizoxinica-symbiotica group Mycetohabitans gen. nov., and Trinickia gen. nov.: implications for the evolution of diazotrophy and nodulation in the Burkholderiaceae.</title>
        <authorList>
            <person name="Estrada-de los Santos P."/>
            <person name="Palmer M."/>
            <person name="Chavez-Ramirez B."/>
            <person name="Beukes C."/>
            <person name="Steenkamp E.T."/>
            <person name="Hirsch A.M."/>
            <person name="Manyaka P."/>
            <person name="Maluk M."/>
            <person name="Lafos M."/>
            <person name="Crook M."/>
            <person name="Gross E."/>
            <person name="Simon M.F."/>
            <person name="Bueno dos Reis Junior F."/>
            <person name="Poole P.S."/>
            <person name="Venter S.N."/>
            <person name="James E.K."/>
        </authorList>
    </citation>
    <scope>NUCLEOTIDE SEQUENCE [LARGE SCALE GENOMIC DNA]</scope>
    <source>
        <strain evidence="1 2">GIMN1.004</strain>
    </source>
</reference>
<dbReference type="RefSeq" id="WP_102648434.1">
    <property type="nucleotide sequence ID" value="NZ_PNYA01000030.1"/>
</dbReference>
<proteinExistence type="predicted"/>
<organism evidence="1 2">
    <name type="scientific">Trinickia dabaoshanensis</name>
    <dbReference type="NCBI Taxonomy" id="564714"/>
    <lineage>
        <taxon>Bacteria</taxon>
        <taxon>Pseudomonadati</taxon>
        <taxon>Pseudomonadota</taxon>
        <taxon>Betaproteobacteria</taxon>
        <taxon>Burkholderiales</taxon>
        <taxon>Burkholderiaceae</taxon>
        <taxon>Trinickia</taxon>
    </lineage>
</organism>
<dbReference type="Proteomes" id="UP000235616">
    <property type="component" value="Unassembled WGS sequence"/>
</dbReference>
<dbReference type="AlphaFoldDB" id="A0A2N7VEL3"/>
<dbReference type="EMBL" id="PNYA01000030">
    <property type="protein sequence ID" value="PMS15596.1"/>
    <property type="molecule type" value="Genomic_DNA"/>
</dbReference>
<sequence>MDMLNTRPTWLGALLPLLMVWQYGDRDMARGELYRMALSADAAAHSAKALQDVVDILDNDGIELVSCREELRSIVKGALLTFNQLPPCAPVALAAEHRGRLQ</sequence>
<dbReference type="OrthoDB" id="9026254at2"/>
<gene>
    <name evidence="1" type="ORF">C0Z18_26610</name>
</gene>
<accession>A0A2N7VEL3</accession>
<evidence type="ECO:0000313" key="1">
    <source>
        <dbReference type="EMBL" id="PMS15596.1"/>
    </source>
</evidence>
<name>A0A2N7VEL3_9BURK</name>
<comment type="caution">
    <text evidence="1">The sequence shown here is derived from an EMBL/GenBank/DDBJ whole genome shotgun (WGS) entry which is preliminary data.</text>
</comment>
<keyword evidence="2" id="KW-1185">Reference proteome</keyword>
<evidence type="ECO:0000313" key="2">
    <source>
        <dbReference type="Proteomes" id="UP000235616"/>
    </source>
</evidence>